<dbReference type="Pfam" id="PF00179">
    <property type="entry name" value="UQ_con"/>
    <property type="match status" value="1"/>
</dbReference>
<dbReference type="PROSITE" id="PS50127">
    <property type="entry name" value="UBC_2"/>
    <property type="match status" value="1"/>
</dbReference>
<evidence type="ECO:0000313" key="15">
    <source>
        <dbReference type="Proteomes" id="UP000095282"/>
    </source>
</evidence>
<dbReference type="AlphaFoldDB" id="A0A1I7U213"/>
<dbReference type="Proteomes" id="UP000095282">
    <property type="component" value="Unplaced"/>
</dbReference>
<feature type="compositionally biased region" description="Pro residues" evidence="13">
    <location>
        <begin position="255"/>
        <end position="269"/>
    </location>
</feature>
<dbReference type="InterPro" id="IPR050113">
    <property type="entry name" value="Ub_conjugating_enzyme"/>
</dbReference>
<feature type="compositionally biased region" description="Basic and acidic residues" evidence="13">
    <location>
        <begin position="368"/>
        <end position="382"/>
    </location>
</feature>
<keyword evidence="15" id="KW-1185">Reference proteome</keyword>
<dbReference type="EC" id="2.3.2.23" evidence="2"/>
<evidence type="ECO:0000259" key="14">
    <source>
        <dbReference type="PROSITE" id="PS50127"/>
    </source>
</evidence>
<keyword evidence="4" id="KW-0812">Transmembrane</keyword>
<evidence type="ECO:0000313" key="16">
    <source>
        <dbReference type="WBParaSite" id="Csp11.Scaffold629.g14053.t1"/>
    </source>
</evidence>
<evidence type="ECO:0000256" key="10">
    <source>
        <dbReference type="ARBA" id="ARBA00023136"/>
    </source>
</evidence>
<dbReference type="PANTHER" id="PTHR24067">
    <property type="entry name" value="UBIQUITIN-CONJUGATING ENZYME E2"/>
    <property type="match status" value="1"/>
</dbReference>
<keyword evidence="8" id="KW-0067">ATP-binding</keyword>
<dbReference type="SUPFAM" id="SSF54495">
    <property type="entry name" value="UBC-like"/>
    <property type="match status" value="1"/>
</dbReference>
<dbReference type="GO" id="GO:0005789">
    <property type="term" value="C:endoplasmic reticulum membrane"/>
    <property type="evidence" value="ECO:0007669"/>
    <property type="project" value="UniProtKB-SubCell"/>
</dbReference>
<dbReference type="GO" id="GO:0032446">
    <property type="term" value="P:protein modification by small protein conjugation"/>
    <property type="evidence" value="ECO:0007669"/>
    <property type="project" value="UniProtKB-ARBA"/>
</dbReference>
<keyword evidence="7" id="KW-0256">Endoplasmic reticulum</keyword>
<sequence>MLNLSQTPGVSVPPAGSASATAIRRLQKDYAKLMEDPVDGINAIPNEDNILEWHYCLRGSPDTPFHGGFYWGKVIFKENFPWSPPAITMITPNGRFATNVRLCLSISDYHPESWNPGWTVSAILIGLHSFMNENQPAAGSIPGKPEDQRQLASASKEFNVKYREFRRFFPQLVHEWTGVYPSPGEPNVAPKMLPQHATPHGVPVPDLSNHSSRAAFNLALGRDVAAGIPGPGGNPLHPFHGILPFGAVGGAGGPAGPPGPPQAPPPAPPGGYMMRMMRGPPNPPGPPQYHDLIAIAQAQEQARQQVVQAAIVHRQQAQQIAMQEAAIAQERLRQNAALAAQRMQMAENYQYQAPPIPPPQQRVLRPRAHQDGVNERRAEMLERLGMGQDQNGVRRNTRRMVPAGQVAPPKELDKPE</sequence>
<dbReference type="CDD" id="cd23799">
    <property type="entry name" value="UBCc_UBE2J"/>
    <property type="match status" value="1"/>
</dbReference>
<proteinExistence type="predicted"/>
<dbReference type="STRING" id="1561998.A0A1I7U213"/>
<feature type="region of interest" description="Disordered" evidence="13">
    <location>
        <begin position="353"/>
        <end position="416"/>
    </location>
</feature>
<feature type="domain" description="UBC core" evidence="14">
    <location>
        <begin position="21"/>
        <end position="171"/>
    </location>
</feature>
<evidence type="ECO:0000256" key="9">
    <source>
        <dbReference type="ARBA" id="ARBA00022989"/>
    </source>
</evidence>
<evidence type="ECO:0000256" key="5">
    <source>
        <dbReference type="ARBA" id="ARBA00022741"/>
    </source>
</evidence>
<evidence type="ECO:0000256" key="3">
    <source>
        <dbReference type="ARBA" id="ARBA00022679"/>
    </source>
</evidence>
<evidence type="ECO:0000256" key="4">
    <source>
        <dbReference type="ARBA" id="ARBA00022692"/>
    </source>
</evidence>
<evidence type="ECO:0000256" key="13">
    <source>
        <dbReference type="SAM" id="MobiDB-lite"/>
    </source>
</evidence>
<dbReference type="eggNOG" id="KOG0894">
    <property type="taxonomic scope" value="Eukaryota"/>
</dbReference>
<keyword evidence="10" id="KW-0472">Membrane</keyword>
<protein>
    <recommendedName>
        <fullName evidence="12">Ubiquitin-conjugating enzyme E2 J2</fullName>
        <ecNumber evidence="2">2.3.2.23</ecNumber>
    </recommendedName>
</protein>
<dbReference type="InterPro" id="IPR016135">
    <property type="entry name" value="UBQ-conjugating_enzyme/RWD"/>
</dbReference>
<name>A0A1I7U213_9PELO</name>
<dbReference type="FunFam" id="3.10.110.10:FF:000023">
    <property type="entry name" value="Ubiquitin-conjugating enzyme E2 J2"/>
    <property type="match status" value="1"/>
</dbReference>
<keyword evidence="3" id="KW-0808">Transferase</keyword>
<dbReference type="WBParaSite" id="Csp11.Scaffold629.g14053.t1">
    <property type="protein sequence ID" value="Csp11.Scaffold629.g14053.t1"/>
    <property type="gene ID" value="Csp11.Scaffold629.g14053"/>
</dbReference>
<keyword evidence="6" id="KW-0833">Ubl conjugation pathway</keyword>
<evidence type="ECO:0000256" key="2">
    <source>
        <dbReference type="ARBA" id="ARBA00012486"/>
    </source>
</evidence>
<evidence type="ECO:0000256" key="1">
    <source>
        <dbReference type="ARBA" id="ARBA00004586"/>
    </source>
</evidence>
<dbReference type="GO" id="GO:0005524">
    <property type="term" value="F:ATP binding"/>
    <property type="evidence" value="ECO:0007669"/>
    <property type="project" value="UniProtKB-KW"/>
</dbReference>
<keyword evidence="9" id="KW-1133">Transmembrane helix</keyword>
<comment type="subcellular location">
    <subcellularLocation>
        <location evidence="1">Endoplasmic reticulum membrane</location>
    </subcellularLocation>
</comment>
<dbReference type="InterPro" id="IPR000608">
    <property type="entry name" value="UBC"/>
</dbReference>
<evidence type="ECO:0000256" key="7">
    <source>
        <dbReference type="ARBA" id="ARBA00022824"/>
    </source>
</evidence>
<organism evidence="15 16">
    <name type="scientific">Caenorhabditis tropicalis</name>
    <dbReference type="NCBI Taxonomy" id="1561998"/>
    <lineage>
        <taxon>Eukaryota</taxon>
        <taxon>Metazoa</taxon>
        <taxon>Ecdysozoa</taxon>
        <taxon>Nematoda</taxon>
        <taxon>Chromadorea</taxon>
        <taxon>Rhabditida</taxon>
        <taxon>Rhabditina</taxon>
        <taxon>Rhabditomorpha</taxon>
        <taxon>Rhabditoidea</taxon>
        <taxon>Rhabditidae</taxon>
        <taxon>Peloderinae</taxon>
        <taxon>Caenorhabditis</taxon>
    </lineage>
</organism>
<keyword evidence="5" id="KW-0547">Nucleotide-binding</keyword>
<evidence type="ECO:0000256" key="8">
    <source>
        <dbReference type="ARBA" id="ARBA00022840"/>
    </source>
</evidence>
<reference evidence="16" key="1">
    <citation type="submission" date="2016-11" db="UniProtKB">
        <authorList>
            <consortium name="WormBaseParasite"/>
        </authorList>
    </citation>
    <scope>IDENTIFICATION</scope>
</reference>
<dbReference type="SMART" id="SM00212">
    <property type="entry name" value="UBCc"/>
    <property type="match status" value="1"/>
</dbReference>
<dbReference type="GO" id="GO:0061631">
    <property type="term" value="F:ubiquitin conjugating enzyme activity"/>
    <property type="evidence" value="ECO:0007669"/>
    <property type="project" value="UniProtKB-EC"/>
</dbReference>
<evidence type="ECO:0000256" key="12">
    <source>
        <dbReference type="ARBA" id="ARBA00073320"/>
    </source>
</evidence>
<evidence type="ECO:0000256" key="11">
    <source>
        <dbReference type="ARBA" id="ARBA00054775"/>
    </source>
</evidence>
<accession>A0A1I7U213</accession>
<dbReference type="Gene3D" id="3.10.110.10">
    <property type="entry name" value="Ubiquitin Conjugating Enzyme"/>
    <property type="match status" value="1"/>
</dbReference>
<feature type="region of interest" description="Disordered" evidence="13">
    <location>
        <begin position="250"/>
        <end position="270"/>
    </location>
</feature>
<evidence type="ECO:0000256" key="6">
    <source>
        <dbReference type="ARBA" id="ARBA00022786"/>
    </source>
</evidence>
<comment type="function">
    <text evidence="11">Catalyzes the covalent attachment of ubiquitin to other proteins. Seems to function in the selective degradation of misfolded membrane proteins from the endoplasmic reticulum (ERAD). In cooperation with the GATOR2 complex, catalyzes 'Lys-6'-linked ubiquitination of NPRL2.</text>
</comment>